<organism evidence="2 3">
    <name type="scientific">Azospirillum brasilense</name>
    <dbReference type="NCBI Taxonomy" id="192"/>
    <lineage>
        <taxon>Bacteria</taxon>
        <taxon>Pseudomonadati</taxon>
        <taxon>Pseudomonadota</taxon>
        <taxon>Alphaproteobacteria</taxon>
        <taxon>Rhodospirillales</taxon>
        <taxon>Azospirillaceae</taxon>
        <taxon>Azospirillum</taxon>
    </lineage>
</organism>
<dbReference type="InterPro" id="IPR036887">
    <property type="entry name" value="HTH_APSES_sf"/>
</dbReference>
<accession>A0A560BUW7</accession>
<dbReference type="EMBL" id="VITH01000019">
    <property type="protein sequence ID" value="TWA76422.1"/>
    <property type="molecule type" value="Genomic_DNA"/>
</dbReference>
<evidence type="ECO:0000313" key="2">
    <source>
        <dbReference type="EMBL" id="TWA76422.1"/>
    </source>
</evidence>
<feature type="domain" description="KilA-N" evidence="1">
    <location>
        <begin position="25"/>
        <end position="128"/>
    </location>
</feature>
<dbReference type="GO" id="GO:0003677">
    <property type="term" value="F:DNA binding"/>
    <property type="evidence" value="ECO:0007669"/>
    <property type="project" value="InterPro"/>
</dbReference>
<gene>
    <name evidence="2" type="ORF">FBZ83_11973</name>
</gene>
<dbReference type="Pfam" id="PF04383">
    <property type="entry name" value="KilA-N"/>
    <property type="match status" value="1"/>
</dbReference>
<evidence type="ECO:0000313" key="3">
    <source>
        <dbReference type="Proteomes" id="UP000318529"/>
    </source>
</evidence>
<reference evidence="2 3" key="1">
    <citation type="submission" date="2019-06" db="EMBL/GenBank/DDBJ databases">
        <title>Genomic Encyclopedia of Type Strains, Phase IV (KMG-V): Genome sequencing to study the core and pangenomes of soil and plant-associated prokaryotes.</title>
        <authorList>
            <person name="Whitman W."/>
        </authorList>
    </citation>
    <scope>NUCLEOTIDE SEQUENCE [LARGE SCALE GENOMIC DNA]</scope>
    <source>
        <strain evidence="2 3">BR 11650</strain>
    </source>
</reference>
<dbReference type="RefSeq" id="WP_145690054.1">
    <property type="nucleotide sequence ID" value="NZ_VITH01000019.1"/>
</dbReference>
<dbReference type="PROSITE" id="PS51301">
    <property type="entry name" value="KILA_N"/>
    <property type="match status" value="1"/>
</dbReference>
<proteinExistence type="predicted"/>
<dbReference type="AlphaFoldDB" id="A0A560BUW7"/>
<protein>
    <submittedName>
        <fullName evidence="2">KilA domain-containing protein</fullName>
    </submittedName>
</protein>
<dbReference type="Proteomes" id="UP000318529">
    <property type="component" value="Unassembled WGS sequence"/>
</dbReference>
<dbReference type="SUPFAM" id="SSF54616">
    <property type="entry name" value="DNA-binding domain of Mlu1-box binding protein MBP1"/>
    <property type="match status" value="1"/>
</dbReference>
<dbReference type="InterPro" id="IPR018004">
    <property type="entry name" value="KilA/APSES_HTH"/>
</dbReference>
<dbReference type="InterPro" id="IPR017880">
    <property type="entry name" value="KilA_N"/>
</dbReference>
<dbReference type="SMART" id="SM01252">
    <property type="entry name" value="KilA-N"/>
    <property type="match status" value="1"/>
</dbReference>
<comment type="caution">
    <text evidence="2">The sequence shown here is derived from an EMBL/GenBank/DDBJ whole genome shotgun (WGS) entry which is preliminary data.</text>
</comment>
<sequence>MSNRNMAATNPCVQNACGEQTGNVPAPITRKFNKTTIGQRLDGYLNATSMCKANGKEWSHYQENSGTAAFVNELALSLGIPRDSLITSKPGRPDRGGGTWVHPRIAYHLAQWCSAKFAVKVTEWIEEIDTKGYVVAPGVSIAPTLAPARSQTPDAQFRDRLRSFKAAGFSTSEAAFAANRAILAQTGVDILGSGGVVRPDAKPVQALLPADHPKVLGPTEIGVEIGVRTRQGALSGRMVNTLLERHGFQIKGGTKTTPWHPTAKGEPFAQWEAPAKGGEHGGSANWLRWKFGIVAELIAATSAESHSPSDQTIQH</sequence>
<name>A0A560BUW7_AZOBR</name>
<evidence type="ECO:0000259" key="1">
    <source>
        <dbReference type="PROSITE" id="PS51301"/>
    </source>
</evidence>